<proteinExistence type="predicted"/>
<keyword evidence="2" id="KW-1185">Reference proteome</keyword>
<dbReference type="EMBL" id="CALSDN010000013">
    <property type="protein sequence ID" value="CAH6723253.1"/>
    <property type="molecule type" value="Genomic_DNA"/>
</dbReference>
<dbReference type="Proteomes" id="UP001152531">
    <property type="component" value="Unassembled WGS sequence"/>
</dbReference>
<evidence type="ECO:0000313" key="2">
    <source>
        <dbReference type="Proteomes" id="UP001152531"/>
    </source>
</evidence>
<comment type="caution">
    <text evidence="1">The sequence shown here is derived from an EMBL/GenBank/DDBJ whole genome shotgun (WGS) entry which is preliminary data.</text>
</comment>
<organism evidence="1 2">
    <name type="scientific">[Candida] jaroonii</name>
    <dbReference type="NCBI Taxonomy" id="467808"/>
    <lineage>
        <taxon>Eukaryota</taxon>
        <taxon>Fungi</taxon>
        <taxon>Dikarya</taxon>
        <taxon>Ascomycota</taxon>
        <taxon>Saccharomycotina</taxon>
        <taxon>Pichiomycetes</taxon>
        <taxon>Debaryomycetaceae</taxon>
        <taxon>Yamadazyma</taxon>
    </lineage>
</organism>
<name>A0ACA9YFM7_9ASCO</name>
<reference evidence="1" key="1">
    <citation type="submission" date="2022-06" db="EMBL/GenBank/DDBJ databases">
        <authorList>
            <person name="Legras J.-L."/>
            <person name="Devillers H."/>
            <person name="Grondin C."/>
        </authorList>
    </citation>
    <scope>NUCLEOTIDE SEQUENCE</scope>
    <source>
        <strain evidence="1">CLIB 1444</strain>
    </source>
</reference>
<protein>
    <submittedName>
        <fullName evidence="1">Vitamin H transporter 1</fullName>
    </submittedName>
</protein>
<sequence length="491" mass="54934">MSEVDKLTLESKELEGGFRSTESLESQDHAKALDKIYRKLDLRIIPALWCLYFMTSLVGNSWGLTLTMNGDQGHSLVQTLNLTGKDISTASALDYVGFIIFDLPMNLIMTRVKPHTWLSRIVFSMGLVTFCYTFLKDRAGLIAIRFITGVAVSGFWPGMTLYLTYFYPVERTTKRIGFYFTAAQIACAVAGLINAGFQKMDGARGYRGWQWMYLICGTATMFVAIISLWWLPDKPVPDSNDTRLNKLYNKFLKTSSPLTEEEQILHRKDLEERYRNTKWTLKDLVNVFCDLRIWPLILMYFGVVGTGYGLAVFATTIIKANNPSLTSIDVSLLYAPIWLFDFAGILLITPFSDKYKRFRYLIFSGASLIIIIGMIVATYAGSSWSRYGGLLIAGFGLGPTVPTCMAMAAEIFAPKHKEIGISVACALVSGLGNLGSVVGTYALYSGWPADVPRLYEYSNMMLVLMLGVSIVSAFVCQYTRDFEGFKRSTKS</sequence>
<evidence type="ECO:0000313" key="1">
    <source>
        <dbReference type="EMBL" id="CAH6723253.1"/>
    </source>
</evidence>
<accession>A0ACA9YFM7</accession>
<gene>
    <name evidence="1" type="ORF">CLIB1444_13S03752</name>
</gene>